<dbReference type="SUPFAM" id="SSF55729">
    <property type="entry name" value="Acyl-CoA N-acyltransferases (Nat)"/>
    <property type="match status" value="1"/>
</dbReference>
<dbReference type="InterPro" id="IPR052523">
    <property type="entry name" value="Trichothecene_AcTrans"/>
</dbReference>
<accession>A0A383VXF5</accession>
<gene>
    <name evidence="2" type="ORF">BQ4739_LOCUS10385</name>
</gene>
<dbReference type="AlphaFoldDB" id="A0A383VXF5"/>
<dbReference type="Pfam" id="PF13508">
    <property type="entry name" value="Acetyltransf_7"/>
    <property type="match status" value="1"/>
</dbReference>
<dbReference type="InterPro" id="IPR016181">
    <property type="entry name" value="Acyl_CoA_acyltransferase"/>
</dbReference>
<protein>
    <recommendedName>
        <fullName evidence="1">N-acetyltransferase domain-containing protein</fullName>
    </recommendedName>
</protein>
<reference evidence="2 3" key="1">
    <citation type="submission" date="2016-10" db="EMBL/GenBank/DDBJ databases">
        <authorList>
            <person name="Cai Z."/>
        </authorList>
    </citation>
    <scope>NUCLEOTIDE SEQUENCE [LARGE SCALE GENOMIC DNA]</scope>
</reference>
<keyword evidence="3" id="KW-1185">Reference proteome</keyword>
<dbReference type="EMBL" id="FNXT01000972">
    <property type="protein sequence ID" value="SZX70147.1"/>
    <property type="molecule type" value="Genomic_DNA"/>
</dbReference>
<dbReference type="InterPro" id="IPR000182">
    <property type="entry name" value="GNAT_dom"/>
</dbReference>
<dbReference type="Proteomes" id="UP000256970">
    <property type="component" value="Unassembled WGS sequence"/>
</dbReference>
<dbReference type="GO" id="GO:0016747">
    <property type="term" value="F:acyltransferase activity, transferring groups other than amino-acyl groups"/>
    <property type="evidence" value="ECO:0007669"/>
    <property type="project" value="InterPro"/>
</dbReference>
<feature type="domain" description="N-acetyltransferase" evidence="1">
    <location>
        <begin position="35"/>
        <end position="243"/>
    </location>
</feature>
<dbReference type="PANTHER" id="PTHR42791">
    <property type="entry name" value="GNAT FAMILY ACETYLTRANSFERASE"/>
    <property type="match status" value="1"/>
</dbReference>
<evidence type="ECO:0000259" key="1">
    <source>
        <dbReference type="PROSITE" id="PS51186"/>
    </source>
</evidence>
<organism evidence="2 3">
    <name type="scientific">Tetradesmus obliquus</name>
    <name type="common">Green alga</name>
    <name type="synonym">Acutodesmus obliquus</name>
    <dbReference type="NCBI Taxonomy" id="3088"/>
    <lineage>
        <taxon>Eukaryota</taxon>
        <taxon>Viridiplantae</taxon>
        <taxon>Chlorophyta</taxon>
        <taxon>core chlorophytes</taxon>
        <taxon>Chlorophyceae</taxon>
        <taxon>CS clade</taxon>
        <taxon>Sphaeropleales</taxon>
        <taxon>Scenedesmaceae</taxon>
        <taxon>Tetradesmus</taxon>
    </lineage>
</organism>
<proteinExistence type="predicted"/>
<sequence length="245" mass="26280">MPQAAAAGAEVPVPAAAPAPSSSCRPSAAPIPHNIDFRPACAADTAAAAAMFAAAFEEDPEIQYIYKGVKQHQYKPAVQALYSKCTRLFFCRKGCPSWCAIDAATQELIGAASITPLKAYPGLLTYATHGLLLGRQWPSLSCLRRMWQTSDASEAAEEHPHLGITAELSFLGVTPAYQGRGVGRQLLQAILAAWDAQQGGPLILYTAQSKALGLYQSQGFEVLEVQEIGGAQLTIWYMHRPQLQP</sequence>
<dbReference type="CDD" id="cd04301">
    <property type="entry name" value="NAT_SF"/>
    <property type="match status" value="1"/>
</dbReference>
<name>A0A383VXF5_TETOB</name>
<evidence type="ECO:0000313" key="2">
    <source>
        <dbReference type="EMBL" id="SZX70147.1"/>
    </source>
</evidence>
<evidence type="ECO:0000313" key="3">
    <source>
        <dbReference type="Proteomes" id="UP000256970"/>
    </source>
</evidence>
<dbReference type="Gene3D" id="3.40.630.30">
    <property type="match status" value="1"/>
</dbReference>
<dbReference type="PANTHER" id="PTHR42791:SF1">
    <property type="entry name" value="N-ACETYLTRANSFERASE DOMAIN-CONTAINING PROTEIN"/>
    <property type="match status" value="1"/>
</dbReference>
<dbReference type="PROSITE" id="PS51186">
    <property type="entry name" value="GNAT"/>
    <property type="match status" value="1"/>
</dbReference>